<evidence type="ECO:0000256" key="1">
    <source>
        <dbReference type="SAM" id="MobiDB-lite"/>
    </source>
</evidence>
<keyword evidence="2" id="KW-0732">Signal</keyword>
<dbReference type="Proteomes" id="UP000324222">
    <property type="component" value="Unassembled WGS sequence"/>
</dbReference>
<feature type="region of interest" description="Disordered" evidence="1">
    <location>
        <begin position="178"/>
        <end position="197"/>
    </location>
</feature>
<protein>
    <submittedName>
        <fullName evidence="3">Uncharacterized protein</fullName>
    </submittedName>
</protein>
<gene>
    <name evidence="3" type="ORF">E2C01_027125</name>
</gene>
<proteinExistence type="predicted"/>
<feature type="chain" id="PRO_5022912114" evidence="2">
    <location>
        <begin position="17"/>
        <end position="197"/>
    </location>
</feature>
<name>A0A5B7EK19_PORTR</name>
<dbReference type="EMBL" id="VSRR010002898">
    <property type="protein sequence ID" value="MPC33765.1"/>
    <property type="molecule type" value="Genomic_DNA"/>
</dbReference>
<accession>A0A5B7EK19</accession>
<feature type="compositionally biased region" description="Gly residues" evidence="1">
    <location>
        <begin position="13"/>
        <end position="27"/>
    </location>
</feature>
<evidence type="ECO:0000256" key="2">
    <source>
        <dbReference type="SAM" id="SignalP"/>
    </source>
</evidence>
<dbReference type="AlphaFoldDB" id="A0A5B7EK19"/>
<evidence type="ECO:0000313" key="4">
    <source>
        <dbReference type="Proteomes" id="UP000324222"/>
    </source>
</evidence>
<evidence type="ECO:0000313" key="3">
    <source>
        <dbReference type="EMBL" id="MPC33765.1"/>
    </source>
</evidence>
<keyword evidence="4" id="KW-1185">Reference proteome</keyword>
<feature type="signal peptide" evidence="2">
    <location>
        <begin position="1"/>
        <end position="16"/>
    </location>
</feature>
<organism evidence="3 4">
    <name type="scientific">Portunus trituberculatus</name>
    <name type="common">Swimming crab</name>
    <name type="synonym">Neptunus trituberculatus</name>
    <dbReference type="NCBI Taxonomy" id="210409"/>
    <lineage>
        <taxon>Eukaryota</taxon>
        <taxon>Metazoa</taxon>
        <taxon>Ecdysozoa</taxon>
        <taxon>Arthropoda</taxon>
        <taxon>Crustacea</taxon>
        <taxon>Multicrustacea</taxon>
        <taxon>Malacostraca</taxon>
        <taxon>Eumalacostraca</taxon>
        <taxon>Eucarida</taxon>
        <taxon>Decapoda</taxon>
        <taxon>Pleocyemata</taxon>
        <taxon>Brachyura</taxon>
        <taxon>Eubrachyura</taxon>
        <taxon>Portunoidea</taxon>
        <taxon>Portunidae</taxon>
        <taxon>Portuninae</taxon>
        <taxon>Portunus</taxon>
    </lineage>
</organism>
<reference evidence="3 4" key="1">
    <citation type="submission" date="2019-05" db="EMBL/GenBank/DDBJ databases">
        <title>Another draft genome of Portunus trituberculatus and its Hox gene families provides insights of decapod evolution.</title>
        <authorList>
            <person name="Jeong J.-H."/>
            <person name="Song I."/>
            <person name="Kim S."/>
            <person name="Choi T."/>
            <person name="Kim D."/>
            <person name="Ryu S."/>
            <person name="Kim W."/>
        </authorList>
    </citation>
    <scope>NUCLEOTIDE SEQUENCE [LARGE SCALE GENOMIC DNA]</scope>
    <source>
        <tissue evidence="3">Muscle</tissue>
    </source>
</reference>
<sequence>MGVVVVVVVVVEGGSGSGGGDGGGGSGRRAPDGRQGCQPSRPARSQPSIPITPSGAPAGFSRRPNSSCRHATPGLTPRPGQAEPQHAHEVTHSIISRQETAHASPWPRRLASPHHASPTPCQPMPAALSHTTPYHTTPHHHHHHLLAPLGHQLHKTSAGSTGIPPPLVWCWPAGVLAAPRPSHTPARPSRGDNQEIE</sequence>
<comment type="caution">
    <text evidence="3">The sequence shown here is derived from an EMBL/GenBank/DDBJ whole genome shotgun (WGS) entry which is preliminary data.</text>
</comment>
<feature type="region of interest" description="Disordered" evidence="1">
    <location>
        <begin position="13"/>
        <end position="144"/>
    </location>
</feature>